<gene>
    <name evidence="1" type="ORF">PC5_00078</name>
</gene>
<evidence type="ECO:0000313" key="2">
    <source>
        <dbReference type="Proteomes" id="UP000221511"/>
    </source>
</evidence>
<organism evidence="1 2">
    <name type="scientific">Campylobacter phage PC5</name>
    <dbReference type="NCBI Taxonomy" id="1541690"/>
    <lineage>
        <taxon>Viruses</taxon>
        <taxon>Duplodnaviria</taxon>
        <taxon>Heunggongvirae</taxon>
        <taxon>Uroviricota</taxon>
        <taxon>Caudoviricetes</taxon>
        <taxon>Connertonviridae</taxon>
        <taxon>Fletchervirus</taxon>
        <taxon>Fletchervirus PC5</taxon>
    </lineage>
</organism>
<accession>A0A1B0XVU6</accession>
<keyword evidence="2" id="KW-1185">Reference proteome</keyword>
<evidence type="ECO:0000313" key="1">
    <source>
        <dbReference type="EMBL" id="ANH51200.1"/>
    </source>
</evidence>
<dbReference type="Proteomes" id="UP000221511">
    <property type="component" value="Segment"/>
</dbReference>
<name>A0A1B0XVU6_9CAUD</name>
<dbReference type="EMBL" id="KX229736">
    <property type="protein sequence ID" value="ANH51200.1"/>
    <property type="molecule type" value="Genomic_DNA"/>
</dbReference>
<reference evidence="1 2" key="1">
    <citation type="submission" date="2016-05" db="EMBL/GenBank/DDBJ databases">
        <title>Campylobacter bacteriophages isolated in Slovenia.</title>
        <authorList>
            <person name="Janez N."/>
            <person name="Peterka M."/>
            <person name="Accetto T."/>
        </authorList>
    </citation>
    <scope>NUCLEOTIDE SEQUENCE [LARGE SCALE GENOMIC DNA]</scope>
</reference>
<proteinExistence type="predicted"/>
<protein>
    <submittedName>
        <fullName evidence="1">Tail completion and sheath stabilizer protein</fullName>
    </submittedName>
</protein>
<sequence>MNFRNIALNSNIVFRTLLFSDDTQYYCQKVKLPRISLEGQKVGHSTGTLTLGGEVAKFDSITLTLLVDENLEVWKNFVNLINKYNKISTNTGCSIEATSWLEIYDSKNKYLFKVEFYKSKLDEVSELEYSTTDNNIITLDITLNFDYMKII</sequence>